<evidence type="ECO:0000256" key="8">
    <source>
        <dbReference type="PIRSR" id="PIRSR606689-2"/>
    </source>
</evidence>
<dbReference type="InterPro" id="IPR000719">
    <property type="entry name" value="Prot_kinase_dom"/>
</dbReference>
<accession>A0A7S3AHU0</accession>
<reference evidence="11" key="1">
    <citation type="submission" date="2021-01" db="EMBL/GenBank/DDBJ databases">
        <authorList>
            <person name="Corre E."/>
            <person name="Pelletier E."/>
            <person name="Niang G."/>
            <person name="Scheremetjew M."/>
            <person name="Finn R."/>
            <person name="Kale V."/>
            <person name="Holt S."/>
            <person name="Cochrane G."/>
            <person name="Meng A."/>
            <person name="Brown T."/>
            <person name="Cohen L."/>
        </authorList>
    </citation>
    <scope>NUCLEOTIDE SEQUENCE</scope>
    <source>
        <strain evidence="11">CCMP281</strain>
    </source>
</reference>
<dbReference type="GO" id="GO:0005524">
    <property type="term" value="F:ATP binding"/>
    <property type="evidence" value="ECO:0007669"/>
    <property type="project" value="UniProtKB-KW"/>
</dbReference>
<keyword evidence="3 7" id="KW-0547">Nucleotide-binding</keyword>
<dbReference type="SMART" id="SM00177">
    <property type="entry name" value="ARF"/>
    <property type="match status" value="1"/>
</dbReference>
<keyword evidence="6 7" id="KW-0342">GTP-binding</keyword>
<evidence type="ECO:0000256" key="9">
    <source>
        <dbReference type="SAM" id="MobiDB-lite"/>
    </source>
</evidence>
<dbReference type="SUPFAM" id="SSF56112">
    <property type="entry name" value="Protein kinase-like (PK-like)"/>
    <property type="match status" value="1"/>
</dbReference>
<proteinExistence type="predicted"/>
<feature type="binding site" evidence="8">
    <location>
        <position position="512"/>
    </location>
    <ligand>
        <name>Mg(2+)</name>
        <dbReference type="ChEBI" id="CHEBI:18420"/>
    </ligand>
</feature>
<evidence type="ECO:0000256" key="1">
    <source>
        <dbReference type="ARBA" id="ARBA00022527"/>
    </source>
</evidence>
<dbReference type="Gene3D" id="3.40.50.300">
    <property type="entry name" value="P-loop containing nucleotide triphosphate hydrolases"/>
    <property type="match status" value="1"/>
</dbReference>
<keyword evidence="5" id="KW-0067">ATP-binding</keyword>
<evidence type="ECO:0000256" key="2">
    <source>
        <dbReference type="ARBA" id="ARBA00022679"/>
    </source>
</evidence>
<feature type="binding site" evidence="7">
    <location>
        <begin position="602"/>
        <end position="605"/>
    </location>
    <ligand>
        <name>GTP</name>
        <dbReference type="ChEBI" id="CHEBI:37565"/>
    </ligand>
</feature>
<dbReference type="GO" id="GO:0003924">
    <property type="term" value="F:GTPase activity"/>
    <property type="evidence" value="ECO:0007669"/>
    <property type="project" value="InterPro"/>
</dbReference>
<dbReference type="Pfam" id="PF00069">
    <property type="entry name" value="Pkinase"/>
    <property type="match status" value="1"/>
</dbReference>
<dbReference type="GO" id="GO:0005525">
    <property type="term" value="F:GTP binding"/>
    <property type="evidence" value="ECO:0007669"/>
    <property type="project" value="UniProtKB-KW"/>
</dbReference>
<dbReference type="SUPFAM" id="SSF52540">
    <property type="entry name" value="P-loop containing nucleoside triphosphate hydrolases"/>
    <property type="match status" value="1"/>
</dbReference>
<feature type="region of interest" description="Disordered" evidence="9">
    <location>
        <begin position="10"/>
        <end position="33"/>
    </location>
</feature>
<dbReference type="InterPro" id="IPR050205">
    <property type="entry name" value="CDPK_Ser/Thr_kinases"/>
</dbReference>
<feature type="binding site" evidence="8">
    <location>
        <position position="494"/>
    </location>
    <ligand>
        <name>Mg(2+)</name>
        <dbReference type="ChEBI" id="CHEBI:18420"/>
    </ligand>
</feature>
<dbReference type="SMART" id="SM00178">
    <property type="entry name" value="SAR"/>
    <property type="match status" value="1"/>
</dbReference>
<protein>
    <recommendedName>
        <fullName evidence="10">Protein kinase domain-containing protein</fullName>
    </recommendedName>
</protein>
<dbReference type="SUPFAM" id="SSF50044">
    <property type="entry name" value="SH3-domain"/>
    <property type="match status" value="1"/>
</dbReference>
<feature type="binding site" evidence="7">
    <location>
        <position position="534"/>
    </location>
    <ligand>
        <name>GTP</name>
        <dbReference type="ChEBI" id="CHEBI:37565"/>
    </ligand>
</feature>
<feature type="compositionally biased region" description="Polar residues" evidence="9">
    <location>
        <begin position="13"/>
        <end position="30"/>
    </location>
</feature>
<dbReference type="GO" id="GO:0046872">
    <property type="term" value="F:metal ion binding"/>
    <property type="evidence" value="ECO:0007669"/>
    <property type="project" value="UniProtKB-KW"/>
</dbReference>
<sequence>MGVPGVLVASGWGSDNASEGTSQSMSSTPLDSRDRKVAVTLVDHVPESLSELSFKRGDSIRDIAPAWPRGDQVPRGTEEIWRGKLRGREGTFRRAHVCMSTLIVPLAGVQHGDGVVDDEYDTSNATLLNSCHGFEVFACSPLDGGARVRIAIMRTDSAEWRARSERQLSLMEEMSAIGCGHLIPLLRVVRPPREKRLVMVMPHMAGGDLFDRLERHGPVQEEQARSIAMQLLSGVAQLHGRHILHGDLQPAALLFESTDAQNPAMRIDVLRTCRRLPPSSNGMGALEGACGRPDYLSPEMLSWHAEGVRSQQYGLQSDVWSVGVLLYVMLCGFAPFQGESPADIYKACASRKLEFPAVMADGRGGTSWPRVSPAAKRMIEQLLQQDPSARPTAEVALQDPWITGDYDSSAVRATIATLRSRFLGWSQLQPSVEVPLPRRSDDETTLRPPRPRQINAPETPKLSFGHLSRWLMGRFGKRRHLKVLLLGLDSAGKSTLLQRLKDDTSSEPLMPTIGYDVEEFEHGDVVYSLYDVGGQRQSRLKWRESLGSGVAWSQTGEGVGGVIFVVDAANPARWPEAREELHHLLHDQQLLVGGAPVLILANKMDLPEAKSVDAMVDALQVDPDGLLGKGIRCGVQRASLLEADGVLGALEWIAANSSAEVPK</sequence>
<keyword evidence="8" id="KW-0460">Magnesium</keyword>
<keyword evidence="4" id="KW-0418">Kinase</keyword>
<keyword evidence="1" id="KW-0723">Serine/threonine-protein kinase</keyword>
<gene>
    <name evidence="11" type="ORF">HERI1096_LOCUS5836</name>
</gene>
<dbReference type="AlphaFoldDB" id="A0A7S3AHU0"/>
<feature type="region of interest" description="Disordered" evidence="9">
    <location>
        <begin position="434"/>
        <end position="459"/>
    </location>
</feature>
<feature type="compositionally biased region" description="Basic and acidic residues" evidence="9">
    <location>
        <begin position="436"/>
        <end position="445"/>
    </location>
</feature>
<evidence type="ECO:0000256" key="3">
    <source>
        <dbReference type="ARBA" id="ARBA00022741"/>
    </source>
</evidence>
<feature type="binding site" evidence="7">
    <location>
        <begin position="487"/>
        <end position="494"/>
    </location>
    <ligand>
        <name>GTP</name>
        <dbReference type="ChEBI" id="CHEBI:37565"/>
    </ligand>
</feature>
<dbReference type="GO" id="GO:0004674">
    <property type="term" value="F:protein serine/threonine kinase activity"/>
    <property type="evidence" value="ECO:0007669"/>
    <property type="project" value="UniProtKB-KW"/>
</dbReference>
<evidence type="ECO:0000313" key="11">
    <source>
        <dbReference type="EMBL" id="CAE0105178.1"/>
    </source>
</evidence>
<evidence type="ECO:0000256" key="4">
    <source>
        <dbReference type="ARBA" id="ARBA00022777"/>
    </source>
</evidence>
<dbReference type="PANTHER" id="PTHR24349">
    <property type="entry name" value="SERINE/THREONINE-PROTEIN KINASE"/>
    <property type="match status" value="1"/>
</dbReference>
<dbReference type="Gene3D" id="2.30.30.40">
    <property type="entry name" value="SH3 Domains"/>
    <property type="match status" value="1"/>
</dbReference>
<keyword evidence="2" id="KW-0808">Transferase</keyword>
<dbReference type="InterPro" id="IPR006689">
    <property type="entry name" value="Small_GTPase_ARF/SAR"/>
</dbReference>
<dbReference type="PRINTS" id="PR00449">
    <property type="entry name" value="RASTRNSFRMNG"/>
</dbReference>
<evidence type="ECO:0000259" key="10">
    <source>
        <dbReference type="PROSITE" id="PS50011"/>
    </source>
</evidence>
<organism evidence="11">
    <name type="scientific">Haptolina ericina</name>
    <dbReference type="NCBI Taxonomy" id="156174"/>
    <lineage>
        <taxon>Eukaryota</taxon>
        <taxon>Haptista</taxon>
        <taxon>Haptophyta</taxon>
        <taxon>Prymnesiophyceae</taxon>
        <taxon>Prymnesiales</taxon>
        <taxon>Prymnesiaceae</taxon>
        <taxon>Haptolina</taxon>
    </lineage>
</organism>
<dbReference type="PROSITE" id="PS50011">
    <property type="entry name" value="PROTEIN_KINASE_DOM"/>
    <property type="match status" value="1"/>
</dbReference>
<dbReference type="InterPro" id="IPR011009">
    <property type="entry name" value="Kinase-like_dom_sf"/>
</dbReference>
<name>A0A7S3AHU0_9EUKA</name>
<evidence type="ECO:0000256" key="5">
    <source>
        <dbReference type="ARBA" id="ARBA00022840"/>
    </source>
</evidence>
<evidence type="ECO:0000256" key="6">
    <source>
        <dbReference type="ARBA" id="ARBA00023134"/>
    </source>
</evidence>
<dbReference type="EMBL" id="HBHX01010528">
    <property type="protein sequence ID" value="CAE0105178.1"/>
    <property type="molecule type" value="Transcribed_RNA"/>
</dbReference>
<dbReference type="Gene3D" id="1.10.510.10">
    <property type="entry name" value="Transferase(Phosphotransferase) domain 1"/>
    <property type="match status" value="1"/>
</dbReference>
<dbReference type="CDD" id="cd00878">
    <property type="entry name" value="Arf_Arl"/>
    <property type="match status" value="1"/>
</dbReference>
<feature type="domain" description="Protein kinase" evidence="10">
    <location>
        <begin position="122"/>
        <end position="402"/>
    </location>
</feature>
<dbReference type="PROSITE" id="PS51417">
    <property type="entry name" value="ARF"/>
    <property type="match status" value="1"/>
</dbReference>
<dbReference type="InterPro" id="IPR036028">
    <property type="entry name" value="SH3-like_dom_sf"/>
</dbReference>
<dbReference type="Pfam" id="PF00025">
    <property type="entry name" value="Arf"/>
    <property type="match status" value="1"/>
</dbReference>
<dbReference type="InterPro" id="IPR027417">
    <property type="entry name" value="P-loop_NTPase"/>
</dbReference>
<keyword evidence="8" id="KW-0479">Metal-binding</keyword>
<evidence type="ECO:0000256" key="7">
    <source>
        <dbReference type="PIRSR" id="PIRSR606689-1"/>
    </source>
</evidence>